<proteinExistence type="predicted"/>
<feature type="signal peptide" evidence="1">
    <location>
        <begin position="1"/>
        <end position="19"/>
    </location>
</feature>
<accession>A0A5M6C992</accession>
<dbReference type="RefSeq" id="WP_150014843.1">
    <property type="nucleotide sequence ID" value="NZ_VWSG01000018.1"/>
</dbReference>
<keyword evidence="1" id="KW-0732">Signal</keyword>
<reference evidence="2 3" key="1">
    <citation type="submission" date="2019-09" db="EMBL/GenBank/DDBJ databases">
        <title>Genome sequence and assembly of Flavobacterium sp.</title>
        <authorList>
            <person name="Chhetri G."/>
        </authorList>
    </citation>
    <scope>NUCLEOTIDE SEQUENCE [LARGE SCALE GENOMIC DNA]</scope>
    <source>
        <strain evidence="2 3">SNL9</strain>
    </source>
</reference>
<sequence>MKKMTFLAALLGVTQFSNAQVGIGTANPADAVQLEISATNKGVLIPRVVLTNTTTFSPITGTAVESLLVYNTATAADVTPGFYYWVPANGTMVAHWERIVNQTQLDEAIGDITDLQGDVTKIIALLKVAFPANNLVDPVVTGDTFGGGMVFIPGTTPTIEYVYFDGTNYTKKDITTDIMNLIRGAESKTTFIEFPAASGKYYYISEETINANNGVVPTSPFSAGTTLRAGVILLDVPQSVISNFQTILDGTTTIVKPGGTFYTVEEIIKMIASQVEGNVVYRNIAATGSPANWVFQYWSDAANAGAGGYVTVNLTDLVGAAQSKTALVKTNTANAPVKQYFVSETYLIANGGAIPTQAVVNGWTSGTLPAGIFEIDIVAGVATNIQTILDQTVTITEDGKTFTTVEQYIQYIASKSDANVGYTVSGITAVNNNGVAIPANSFYYINQTTGNKVFIDLASIVKQNETKTKLMTIGTKQYYVSESYTGTTDPTTGTETGVYEIDFIDGIVNNFNEFITSTVTGGGTNYTTVEGYIEYVSKNSMQEGVTKIVIDAGTNQASFQRWNATTKAWVNVSNTAFSDIVKANETKTSIGKSTNNSAYAQVLVDPKAVQKVVYEYVTESATVKNYIDVTADVEWSIENNTNVKNAIEDIINNLLNQGGNVYFTRTAIAAGTPAGQLAIPAFSFYTINATTGVKELVDIAQTIVNAITNATTIQKQEIKNQLGDTYNTTTVTNTGDTWIDGSKIYAGVYAATVTGGTANVSTISITPPVGTTALGKIVSIKLLNNDNNIINTSTTDVALAGSNLSFRIGTGNMYNVLSSSDLSVKVVVEFSAQ</sequence>
<evidence type="ECO:0000313" key="3">
    <source>
        <dbReference type="Proteomes" id="UP000325141"/>
    </source>
</evidence>
<feature type="chain" id="PRO_5024393943" evidence="1">
    <location>
        <begin position="20"/>
        <end position="833"/>
    </location>
</feature>
<organism evidence="2 3">
    <name type="scientific">Paenimyroides baculatum</name>
    <dbReference type="NCBI Taxonomy" id="2608000"/>
    <lineage>
        <taxon>Bacteria</taxon>
        <taxon>Pseudomonadati</taxon>
        <taxon>Bacteroidota</taxon>
        <taxon>Flavobacteriia</taxon>
        <taxon>Flavobacteriales</taxon>
        <taxon>Flavobacteriaceae</taxon>
        <taxon>Paenimyroides</taxon>
    </lineage>
</organism>
<evidence type="ECO:0000313" key="2">
    <source>
        <dbReference type="EMBL" id="KAA5531716.1"/>
    </source>
</evidence>
<protein>
    <submittedName>
        <fullName evidence="2">Uncharacterized protein</fullName>
    </submittedName>
</protein>
<dbReference type="AlphaFoldDB" id="A0A5M6C992"/>
<evidence type="ECO:0000256" key="1">
    <source>
        <dbReference type="SAM" id="SignalP"/>
    </source>
</evidence>
<name>A0A5M6C992_9FLAO</name>
<dbReference type="Proteomes" id="UP000325141">
    <property type="component" value="Unassembled WGS sequence"/>
</dbReference>
<gene>
    <name evidence="2" type="ORF">F0460_15415</name>
</gene>
<comment type="caution">
    <text evidence="2">The sequence shown here is derived from an EMBL/GenBank/DDBJ whole genome shotgun (WGS) entry which is preliminary data.</text>
</comment>
<keyword evidence="3" id="KW-1185">Reference proteome</keyword>
<dbReference type="EMBL" id="VWSG01000018">
    <property type="protein sequence ID" value="KAA5531716.1"/>
    <property type="molecule type" value="Genomic_DNA"/>
</dbReference>